<dbReference type="Proteomes" id="UP001165083">
    <property type="component" value="Unassembled WGS sequence"/>
</dbReference>
<keyword evidence="2" id="KW-1185">Reference proteome</keyword>
<dbReference type="EMBL" id="BSXW01000557">
    <property type="protein sequence ID" value="GMF25506.1"/>
    <property type="molecule type" value="Genomic_DNA"/>
</dbReference>
<gene>
    <name evidence="1" type="ORF">Plil01_001054400</name>
</gene>
<protein>
    <submittedName>
        <fullName evidence="1">Unnamed protein product</fullName>
    </submittedName>
</protein>
<evidence type="ECO:0000313" key="2">
    <source>
        <dbReference type="Proteomes" id="UP001165083"/>
    </source>
</evidence>
<evidence type="ECO:0000313" key="1">
    <source>
        <dbReference type="EMBL" id="GMF25506.1"/>
    </source>
</evidence>
<organism evidence="1 2">
    <name type="scientific">Phytophthora lilii</name>
    <dbReference type="NCBI Taxonomy" id="2077276"/>
    <lineage>
        <taxon>Eukaryota</taxon>
        <taxon>Sar</taxon>
        <taxon>Stramenopiles</taxon>
        <taxon>Oomycota</taxon>
        <taxon>Peronosporomycetes</taxon>
        <taxon>Peronosporales</taxon>
        <taxon>Peronosporaceae</taxon>
        <taxon>Phytophthora</taxon>
    </lineage>
</organism>
<name>A0A9W6U3Y7_9STRA</name>
<reference evidence="1" key="1">
    <citation type="submission" date="2023-04" db="EMBL/GenBank/DDBJ databases">
        <title>Phytophthora lilii NBRC 32176.</title>
        <authorList>
            <person name="Ichikawa N."/>
            <person name="Sato H."/>
            <person name="Tonouchi N."/>
        </authorList>
    </citation>
    <scope>NUCLEOTIDE SEQUENCE</scope>
    <source>
        <strain evidence="1">NBRC 32176</strain>
    </source>
</reference>
<accession>A0A9W6U3Y7</accession>
<proteinExistence type="predicted"/>
<sequence length="208" mass="23254">MLSARSLTALGIHSTPTNKYFSIKSSGFDYLDGSYTRMLTFSGSNITPVQFQIEVHNGTNSTSSNASLIGNITNNDLRFGVNNPTSMILTTTGRLGLGYIACTAMAMTSDRRLKKNIQIAPLKRVKRLYDNCDVFLYDWIESEDRSGPKGRPHSSRPCLSPLTDLISVFYRDDIQEGEDRLNLPKRNLTLITVGLLQHENDSTYFESN</sequence>
<comment type="caution">
    <text evidence="1">The sequence shown here is derived from an EMBL/GenBank/DDBJ whole genome shotgun (WGS) entry which is preliminary data.</text>
</comment>
<dbReference type="AlphaFoldDB" id="A0A9W6U3Y7"/>